<organism evidence="2 3">
    <name type="scientific">Dissostichus mawsoni</name>
    <name type="common">Antarctic cod</name>
    <dbReference type="NCBI Taxonomy" id="36200"/>
    <lineage>
        <taxon>Eukaryota</taxon>
        <taxon>Metazoa</taxon>
        <taxon>Chordata</taxon>
        <taxon>Craniata</taxon>
        <taxon>Vertebrata</taxon>
        <taxon>Euteleostomi</taxon>
        <taxon>Actinopterygii</taxon>
        <taxon>Neopterygii</taxon>
        <taxon>Teleostei</taxon>
        <taxon>Neoteleostei</taxon>
        <taxon>Acanthomorphata</taxon>
        <taxon>Eupercaria</taxon>
        <taxon>Perciformes</taxon>
        <taxon>Notothenioidei</taxon>
        <taxon>Nototheniidae</taxon>
        <taxon>Dissostichus</taxon>
    </lineage>
</organism>
<dbReference type="Proteomes" id="UP000518266">
    <property type="component" value="Unassembled WGS sequence"/>
</dbReference>
<proteinExistence type="predicted"/>
<sequence length="150" mass="16801">MRLVILLCQLSLFMRTEAQLPEACALSDTNRAPENSDITVDCGTQFMDLSIYICPVYQALYNESLMVLNNQINTPECYGTADWTMTPPISDQVGTGDFADFSKVQYVNISGTINSVDPSSGMITYLPQILYKFSCFYPMQYLVNNTQLSV</sequence>
<evidence type="ECO:0000313" key="2">
    <source>
        <dbReference type="EMBL" id="KAF3847593.1"/>
    </source>
</evidence>
<accession>A0A7J5YEP6</accession>
<keyword evidence="3" id="KW-1185">Reference proteome</keyword>
<feature type="chain" id="PRO_5029824237" evidence="1">
    <location>
        <begin position="19"/>
        <end position="150"/>
    </location>
</feature>
<protein>
    <submittedName>
        <fullName evidence="2">Uncharacterized protein</fullName>
    </submittedName>
</protein>
<keyword evidence="1" id="KW-0732">Signal</keyword>
<comment type="caution">
    <text evidence="2">The sequence shown here is derived from an EMBL/GenBank/DDBJ whole genome shotgun (WGS) entry which is preliminary data.</text>
</comment>
<feature type="signal peptide" evidence="1">
    <location>
        <begin position="1"/>
        <end position="18"/>
    </location>
</feature>
<gene>
    <name evidence="2" type="ORF">F7725_020621</name>
</gene>
<dbReference type="AlphaFoldDB" id="A0A7J5YEP6"/>
<dbReference type="EMBL" id="JAAKFY010000013">
    <property type="protein sequence ID" value="KAF3847593.1"/>
    <property type="molecule type" value="Genomic_DNA"/>
</dbReference>
<evidence type="ECO:0000313" key="3">
    <source>
        <dbReference type="Proteomes" id="UP000518266"/>
    </source>
</evidence>
<evidence type="ECO:0000256" key="1">
    <source>
        <dbReference type="SAM" id="SignalP"/>
    </source>
</evidence>
<name>A0A7J5YEP6_DISMA</name>
<reference evidence="2 3" key="1">
    <citation type="submission" date="2020-03" db="EMBL/GenBank/DDBJ databases">
        <title>Dissostichus mawsoni Genome sequencing and assembly.</title>
        <authorList>
            <person name="Park H."/>
        </authorList>
    </citation>
    <scope>NUCLEOTIDE SEQUENCE [LARGE SCALE GENOMIC DNA]</scope>
    <source>
        <strain evidence="2">DM0001</strain>
        <tissue evidence="2">Muscle</tissue>
    </source>
</reference>
<dbReference type="OrthoDB" id="9274484at2759"/>